<feature type="active site" description="Proton donor" evidence="2">
    <location>
        <position position="512"/>
    </location>
</feature>
<dbReference type="GO" id="GO:0050660">
    <property type="term" value="F:flavin adenine dinucleotide binding"/>
    <property type="evidence" value="ECO:0007669"/>
    <property type="project" value="InterPro"/>
</dbReference>
<dbReference type="AlphaFoldDB" id="F0XG53"/>
<dbReference type="GeneID" id="25978741"/>
<comment type="similarity">
    <text evidence="1">Belongs to the GMC oxidoreductase family.</text>
</comment>
<protein>
    <submittedName>
        <fullName evidence="5">Choline dehydrogenase</fullName>
    </submittedName>
</protein>
<keyword evidence="3" id="KW-0274">FAD</keyword>
<evidence type="ECO:0000256" key="3">
    <source>
        <dbReference type="PIRSR" id="PIRSR000137-2"/>
    </source>
</evidence>
<name>F0XG53_GROCL</name>
<dbReference type="GO" id="GO:0016614">
    <property type="term" value="F:oxidoreductase activity, acting on CH-OH group of donors"/>
    <property type="evidence" value="ECO:0007669"/>
    <property type="project" value="InterPro"/>
</dbReference>
<dbReference type="PIRSF" id="PIRSF000137">
    <property type="entry name" value="Alcohol_oxidase"/>
    <property type="match status" value="1"/>
</dbReference>
<keyword evidence="6" id="KW-1185">Reference proteome</keyword>
<evidence type="ECO:0000313" key="6">
    <source>
        <dbReference type="Proteomes" id="UP000007796"/>
    </source>
</evidence>
<dbReference type="InterPro" id="IPR036188">
    <property type="entry name" value="FAD/NAD-bd_sf"/>
</dbReference>
<dbReference type="EMBL" id="GL629767">
    <property type="protein sequence ID" value="EFX03370.1"/>
    <property type="molecule type" value="Genomic_DNA"/>
</dbReference>
<feature type="active site" description="Proton acceptor" evidence="2">
    <location>
        <position position="555"/>
    </location>
</feature>
<evidence type="ECO:0000259" key="4">
    <source>
        <dbReference type="PROSITE" id="PS00624"/>
    </source>
</evidence>
<proteinExistence type="inferred from homology"/>
<dbReference type="PANTHER" id="PTHR11552:SF115">
    <property type="entry name" value="DEHYDROGENASE XPTC-RELATED"/>
    <property type="match status" value="1"/>
</dbReference>
<evidence type="ECO:0000256" key="2">
    <source>
        <dbReference type="PIRSR" id="PIRSR000137-1"/>
    </source>
</evidence>
<reference evidence="5 6" key="1">
    <citation type="journal article" date="2011" name="Proc. Natl. Acad. Sci. U.S.A.">
        <title>Genome and transcriptome analyses of the mountain pine beetle-fungal symbiont Grosmannia clavigera, a lodgepole pine pathogen.</title>
        <authorList>
            <person name="DiGuistini S."/>
            <person name="Wang Y."/>
            <person name="Liao N.Y."/>
            <person name="Taylor G."/>
            <person name="Tanguay P."/>
            <person name="Feau N."/>
            <person name="Henrissat B."/>
            <person name="Chan S.K."/>
            <person name="Hesse-Orce U."/>
            <person name="Alamouti S.M."/>
            <person name="Tsui C.K.M."/>
            <person name="Docking R.T."/>
            <person name="Levasseur A."/>
            <person name="Haridas S."/>
            <person name="Robertson G."/>
            <person name="Birol I."/>
            <person name="Holt R.A."/>
            <person name="Marra M.A."/>
            <person name="Hamelin R.C."/>
            <person name="Hirst M."/>
            <person name="Jones S.J.M."/>
            <person name="Bohlmann J."/>
            <person name="Breuil C."/>
        </authorList>
    </citation>
    <scope>NUCLEOTIDE SEQUENCE [LARGE SCALE GENOMIC DNA]</scope>
    <source>
        <strain evidence="6">kw1407 / UAMH 11150</strain>
    </source>
</reference>
<dbReference type="GO" id="GO:0044550">
    <property type="term" value="P:secondary metabolite biosynthetic process"/>
    <property type="evidence" value="ECO:0007669"/>
    <property type="project" value="TreeGrafter"/>
</dbReference>
<dbReference type="eggNOG" id="KOG1238">
    <property type="taxonomic scope" value="Eukaryota"/>
</dbReference>
<dbReference type="Gene3D" id="3.30.560.10">
    <property type="entry name" value="Glucose Oxidase, domain 3"/>
    <property type="match status" value="1"/>
</dbReference>
<sequence>MYDYVVVGGGTAGVAIAVRLSQGLPSASILLIEAGPIVWDELKINVPGMKGSALGGKYDWNFTTVAQLSAHNRVFPVNRGKVLGGCSALNLMTYNRAVVNEYDTWEDLGNTGWNWQNMMAAMKKSENFTGTNTATYGSPSGVGDSGPVHAVVNRFVPEQQDTWIPTMNSLGIAHNPSSLDGDSLGVMYQPSSVDPTHYNRSYSANAYMPLAGSNLYILSETTVAKIDFSADSGSQRATGVTLQNGTTIAVRREVILSAGAVQSPVLLELSGIGNATLLSAAGITTIIDLPSVGENLQDHLRVMTSYQLKSNYSSLDLFKYNATYAAEQLSLWNDGQYSRYDYTGSAFAMQTWNQTLGSDATLVSLAERAISDDAGVVQKKKLELLSDDLVPQIEIIFSDGYTGFKGYPSSDSPLFGKNFFSLLAVIMHPLSRGSIHIDPSAPSGKPIINPNYLSNDYDLEAVTQAAKYNRKIAQTAPMNELWDIEYEPGLSTVTTDADWKDYVLNTTLSIYHPSGTCSMLPKADGGVVDSNLTVYGTTNLRVADASIIPLLISGHLQTAVYGIAEIAAEKIISAA</sequence>
<dbReference type="STRING" id="655863.F0XG53"/>
<evidence type="ECO:0000256" key="1">
    <source>
        <dbReference type="ARBA" id="ARBA00010790"/>
    </source>
</evidence>
<feature type="binding site" evidence="3">
    <location>
        <position position="223"/>
    </location>
    <ligand>
        <name>FAD</name>
        <dbReference type="ChEBI" id="CHEBI:57692"/>
    </ligand>
</feature>
<evidence type="ECO:0000313" key="5">
    <source>
        <dbReference type="EMBL" id="EFX03370.1"/>
    </source>
</evidence>
<dbReference type="InterPro" id="IPR007867">
    <property type="entry name" value="GMC_OxRtase_C"/>
</dbReference>
<accession>F0XG53</accession>
<dbReference type="Pfam" id="PF05199">
    <property type="entry name" value="GMC_oxred_C"/>
    <property type="match status" value="1"/>
</dbReference>
<dbReference type="InterPro" id="IPR000172">
    <property type="entry name" value="GMC_OxRdtase_N"/>
</dbReference>
<dbReference type="InParanoid" id="F0XG53"/>
<dbReference type="SUPFAM" id="SSF54373">
    <property type="entry name" value="FAD-linked reductases, C-terminal domain"/>
    <property type="match status" value="1"/>
</dbReference>
<dbReference type="HOGENOM" id="CLU_002865_6_0_1"/>
<comment type="cofactor">
    <cofactor evidence="3">
        <name>FAD</name>
        <dbReference type="ChEBI" id="CHEBI:57692"/>
    </cofactor>
</comment>
<gene>
    <name evidence="5" type="ORF">CMQ_5420</name>
</gene>
<dbReference type="Gene3D" id="3.50.50.60">
    <property type="entry name" value="FAD/NAD(P)-binding domain"/>
    <property type="match status" value="1"/>
</dbReference>
<organism evidence="6">
    <name type="scientific">Grosmannia clavigera (strain kw1407 / UAMH 11150)</name>
    <name type="common">Blue stain fungus</name>
    <name type="synonym">Graphiocladiella clavigera</name>
    <dbReference type="NCBI Taxonomy" id="655863"/>
    <lineage>
        <taxon>Eukaryota</taxon>
        <taxon>Fungi</taxon>
        <taxon>Dikarya</taxon>
        <taxon>Ascomycota</taxon>
        <taxon>Pezizomycotina</taxon>
        <taxon>Sordariomycetes</taxon>
        <taxon>Sordariomycetidae</taxon>
        <taxon>Ophiostomatales</taxon>
        <taxon>Ophiostomataceae</taxon>
        <taxon>Leptographium</taxon>
    </lineage>
</organism>
<dbReference type="Proteomes" id="UP000007796">
    <property type="component" value="Unassembled WGS sequence"/>
</dbReference>
<dbReference type="SUPFAM" id="SSF51905">
    <property type="entry name" value="FAD/NAD(P)-binding domain"/>
    <property type="match status" value="1"/>
</dbReference>
<keyword evidence="3" id="KW-0285">Flavoprotein</keyword>
<dbReference type="PROSITE" id="PS00624">
    <property type="entry name" value="GMC_OXRED_2"/>
    <property type="match status" value="1"/>
</dbReference>
<dbReference type="OrthoDB" id="269227at2759"/>
<feature type="domain" description="Glucose-methanol-choline oxidoreductase N-terminal" evidence="4">
    <location>
        <begin position="259"/>
        <end position="273"/>
    </location>
</feature>
<dbReference type="RefSeq" id="XP_014172852.1">
    <property type="nucleotide sequence ID" value="XM_014317377.1"/>
</dbReference>
<dbReference type="InterPro" id="IPR012132">
    <property type="entry name" value="GMC_OxRdtase"/>
</dbReference>
<dbReference type="Pfam" id="PF00732">
    <property type="entry name" value="GMC_oxred_N"/>
    <property type="match status" value="1"/>
</dbReference>
<dbReference type="PANTHER" id="PTHR11552">
    <property type="entry name" value="GLUCOSE-METHANOL-CHOLINE GMC OXIDOREDUCTASE"/>
    <property type="match status" value="1"/>
</dbReference>
<feature type="binding site" evidence="3">
    <location>
        <position position="82"/>
    </location>
    <ligand>
        <name>FAD</name>
        <dbReference type="ChEBI" id="CHEBI:57692"/>
    </ligand>
</feature>